<evidence type="ECO:0000313" key="3">
    <source>
        <dbReference type="EMBL" id="QDU33260.1"/>
    </source>
</evidence>
<accession>A0A517YSP8</accession>
<feature type="transmembrane region" description="Helical" evidence="1">
    <location>
        <begin position="12"/>
        <end position="37"/>
    </location>
</feature>
<proteinExistence type="predicted"/>
<dbReference type="GO" id="GO:0006465">
    <property type="term" value="P:signal peptide processing"/>
    <property type="evidence" value="ECO:0007669"/>
    <property type="project" value="InterPro"/>
</dbReference>
<dbReference type="KEGG" id="pcor:KS4_13050"/>
<dbReference type="AlphaFoldDB" id="A0A517YSP8"/>
<keyword evidence="4" id="KW-1185">Reference proteome</keyword>
<dbReference type="Pfam" id="PF10502">
    <property type="entry name" value="Peptidase_S26"/>
    <property type="match status" value="1"/>
</dbReference>
<evidence type="ECO:0000313" key="4">
    <source>
        <dbReference type="Proteomes" id="UP000317369"/>
    </source>
</evidence>
<organism evidence="3 4">
    <name type="scientific">Poriferisphaera corsica</name>
    <dbReference type="NCBI Taxonomy" id="2528020"/>
    <lineage>
        <taxon>Bacteria</taxon>
        <taxon>Pseudomonadati</taxon>
        <taxon>Planctomycetota</taxon>
        <taxon>Phycisphaerae</taxon>
        <taxon>Phycisphaerales</taxon>
        <taxon>Phycisphaeraceae</taxon>
        <taxon>Poriferisphaera</taxon>
    </lineage>
</organism>
<gene>
    <name evidence="3" type="ORF">KS4_13050</name>
</gene>
<dbReference type="Proteomes" id="UP000317369">
    <property type="component" value="Chromosome"/>
</dbReference>
<keyword evidence="1" id="KW-0812">Transmembrane</keyword>
<dbReference type="EMBL" id="CP036425">
    <property type="protein sequence ID" value="QDU33260.1"/>
    <property type="molecule type" value="Genomic_DNA"/>
</dbReference>
<dbReference type="InterPro" id="IPR036286">
    <property type="entry name" value="LexA/Signal_pep-like_sf"/>
</dbReference>
<evidence type="ECO:0000259" key="2">
    <source>
        <dbReference type="Pfam" id="PF10502"/>
    </source>
</evidence>
<feature type="domain" description="Peptidase S26" evidence="2">
    <location>
        <begin position="17"/>
        <end position="171"/>
    </location>
</feature>
<keyword evidence="1" id="KW-0472">Membrane</keyword>
<dbReference type="Gene3D" id="2.10.109.10">
    <property type="entry name" value="Umud Fragment, subunit A"/>
    <property type="match status" value="1"/>
</dbReference>
<dbReference type="SUPFAM" id="SSF51306">
    <property type="entry name" value="LexA/Signal peptidase"/>
    <property type="match status" value="1"/>
</dbReference>
<protein>
    <submittedName>
        <fullName evidence="3">Peptidase S26</fullName>
    </submittedName>
</protein>
<reference evidence="3 4" key="1">
    <citation type="submission" date="2019-02" db="EMBL/GenBank/DDBJ databases">
        <title>Deep-cultivation of Planctomycetes and their phenomic and genomic characterization uncovers novel biology.</title>
        <authorList>
            <person name="Wiegand S."/>
            <person name="Jogler M."/>
            <person name="Boedeker C."/>
            <person name="Pinto D."/>
            <person name="Vollmers J."/>
            <person name="Rivas-Marin E."/>
            <person name="Kohn T."/>
            <person name="Peeters S.H."/>
            <person name="Heuer A."/>
            <person name="Rast P."/>
            <person name="Oberbeckmann S."/>
            <person name="Bunk B."/>
            <person name="Jeske O."/>
            <person name="Meyerdierks A."/>
            <person name="Storesund J.E."/>
            <person name="Kallscheuer N."/>
            <person name="Luecker S."/>
            <person name="Lage O.M."/>
            <person name="Pohl T."/>
            <person name="Merkel B.J."/>
            <person name="Hornburger P."/>
            <person name="Mueller R.-W."/>
            <person name="Bruemmer F."/>
            <person name="Labrenz M."/>
            <person name="Spormann A.M."/>
            <person name="Op den Camp H."/>
            <person name="Overmann J."/>
            <person name="Amann R."/>
            <person name="Jetten M.S.M."/>
            <person name="Mascher T."/>
            <person name="Medema M.H."/>
            <person name="Devos D.P."/>
            <person name="Kaster A.-K."/>
            <person name="Ovreas L."/>
            <person name="Rohde M."/>
            <person name="Galperin M.Y."/>
            <person name="Jogler C."/>
        </authorList>
    </citation>
    <scope>NUCLEOTIDE SEQUENCE [LARGE SCALE GENOMIC DNA]</scope>
    <source>
        <strain evidence="3 4">KS4</strain>
    </source>
</reference>
<dbReference type="InterPro" id="IPR019533">
    <property type="entry name" value="Peptidase_S26"/>
</dbReference>
<name>A0A517YSP8_9BACT</name>
<sequence length="186" mass="21000">MCLRTKQCIQRILHTVCLWMGMLICCLIIFGSIMSYFQISYSYTGSLPCGIYRGITGQIKRGSYVSFDPKLNDRIECFLNQYAKRGASKIWMKKVVGMPGDLINIDEMNRVTVNGQGLDGSNWFPIVSRSGIPMVTMPHYPIRLGDHEVFVLGTDPKSLDSRFFGPVPLAIITEINEPLFVFSSEK</sequence>
<evidence type="ECO:0000256" key="1">
    <source>
        <dbReference type="SAM" id="Phobius"/>
    </source>
</evidence>
<keyword evidence="1" id="KW-1133">Transmembrane helix</keyword>
<dbReference type="GO" id="GO:0004252">
    <property type="term" value="F:serine-type endopeptidase activity"/>
    <property type="evidence" value="ECO:0007669"/>
    <property type="project" value="InterPro"/>
</dbReference>